<gene>
    <name evidence="1" type="primary">xre_6</name>
    <name evidence="1" type="ORF">IWT5_02344</name>
</gene>
<keyword evidence="2" id="KW-1185">Reference proteome</keyword>
<proteinExistence type="predicted"/>
<dbReference type="RefSeq" id="WP_098826448.1">
    <property type="nucleotide sequence ID" value="NZ_BCMJ01000016.1"/>
</dbReference>
<dbReference type="Gene3D" id="1.10.260.40">
    <property type="entry name" value="lambda repressor-like DNA-binding domains"/>
    <property type="match status" value="1"/>
</dbReference>
<protein>
    <submittedName>
        <fullName evidence="1">XRE family transcriptional regulator</fullName>
    </submittedName>
</protein>
<dbReference type="Proteomes" id="UP000223370">
    <property type="component" value="Unassembled WGS sequence"/>
</dbReference>
<evidence type="ECO:0000313" key="2">
    <source>
        <dbReference type="Proteomes" id="UP000223370"/>
    </source>
</evidence>
<dbReference type="EMBL" id="BCMJ01000016">
    <property type="protein sequence ID" value="GAX09161.1"/>
    <property type="molecule type" value="Genomic_DNA"/>
</dbReference>
<evidence type="ECO:0000313" key="1">
    <source>
        <dbReference type="EMBL" id="GAX09161.1"/>
    </source>
</evidence>
<dbReference type="GO" id="GO:0003677">
    <property type="term" value="F:DNA binding"/>
    <property type="evidence" value="ECO:0007669"/>
    <property type="project" value="InterPro"/>
</dbReference>
<dbReference type="OrthoDB" id="2249470at2"/>
<name>A0A1Z5J5U5_9LACO</name>
<sequence>MPNRFNLVRYYHETARADILRKTMPYYQISSDKIAQQLGISTQQVLELLSHKRCLTTEMARRIESRSGLSADLLLKLDADYQRNPSN</sequence>
<accession>A0A1Z5J5U5</accession>
<reference evidence="1 2" key="1">
    <citation type="submission" date="2015-11" db="EMBL/GenBank/DDBJ databases">
        <title>Draft genome sequences of new species of the genus Lactobacillus isolated from orchardgrass silage.</title>
        <authorList>
            <person name="Tohno M."/>
            <person name="Tanizawa Y."/>
            <person name="Arita M."/>
        </authorList>
    </citation>
    <scope>NUCLEOTIDE SEQUENCE [LARGE SCALE GENOMIC DNA]</scope>
    <source>
        <strain evidence="1 2">IWT5</strain>
    </source>
</reference>
<dbReference type="InterPro" id="IPR010982">
    <property type="entry name" value="Lambda_DNA-bd_dom_sf"/>
</dbReference>
<dbReference type="AlphaFoldDB" id="A0A1Z5J5U5"/>
<comment type="caution">
    <text evidence="1">The sequence shown here is derived from an EMBL/GenBank/DDBJ whole genome shotgun (WGS) entry which is preliminary data.</text>
</comment>
<organism evidence="1 2">
    <name type="scientific">Secundilactobacillus silagincola</name>
    <dbReference type="NCBI Taxonomy" id="1714681"/>
    <lineage>
        <taxon>Bacteria</taxon>
        <taxon>Bacillati</taxon>
        <taxon>Bacillota</taxon>
        <taxon>Bacilli</taxon>
        <taxon>Lactobacillales</taxon>
        <taxon>Lactobacillaceae</taxon>
        <taxon>Secundilactobacillus</taxon>
    </lineage>
</organism>
<dbReference type="SUPFAM" id="SSF47413">
    <property type="entry name" value="lambda repressor-like DNA-binding domains"/>
    <property type="match status" value="1"/>
</dbReference>